<reference evidence="2 3" key="1">
    <citation type="journal article" date="2013" name="Genome Announc.">
        <title>Genome Sequence of Novosphingobium lindaniclasticum LE124T, Isolated from a Hexachlorocyclohexane Dumpsite.</title>
        <authorList>
            <person name="Saxena A."/>
            <person name="Nayyar N."/>
            <person name="Sangwan N."/>
            <person name="Kumari R."/>
            <person name="Khurana J.P."/>
            <person name="Lal R."/>
        </authorList>
    </citation>
    <scope>NUCLEOTIDE SEQUENCE [LARGE SCALE GENOMIC DNA]</scope>
    <source>
        <strain evidence="2 3">LE124</strain>
    </source>
</reference>
<dbReference type="InterPro" id="IPR039552">
    <property type="entry name" value="IS66_C"/>
</dbReference>
<evidence type="ECO:0000313" key="2">
    <source>
        <dbReference type="EMBL" id="EQB14284.1"/>
    </source>
</evidence>
<sequence>MHNETRFGLGRKNWLFAGADCGGERAAAMNTLLETAKLNGVNPQEWLADVLDRIGTGHPINRIDELLPWNWATPPE</sequence>
<protein>
    <recommendedName>
        <fullName evidence="1">Transposase IS66 C-terminal domain-containing protein</fullName>
    </recommendedName>
</protein>
<gene>
    <name evidence="2" type="ORF">L284_12885</name>
</gene>
<dbReference type="AlphaFoldDB" id="T0IX94"/>
<evidence type="ECO:0000313" key="3">
    <source>
        <dbReference type="Proteomes" id="UP000015527"/>
    </source>
</evidence>
<accession>T0IX94</accession>
<comment type="caution">
    <text evidence="2">The sequence shown here is derived from an EMBL/GenBank/DDBJ whole genome shotgun (WGS) entry which is preliminary data.</text>
</comment>
<proteinExistence type="predicted"/>
<dbReference type="PATRIC" id="fig|1096930.3.peg.2570"/>
<organism evidence="2 3">
    <name type="scientific">Novosphingobium lindaniclasticum LE124</name>
    <dbReference type="NCBI Taxonomy" id="1096930"/>
    <lineage>
        <taxon>Bacteria</taxon>
        <taxon>Pseudomonadati</taxon>
        <taxon>Pseudomonadota</taxon>
        <taxon>Alphaproteobacteria</taxon>
        <taxon>Sphingomonadales</taxon>
        <taxon>Sphingomonadaceae</taxon>
        <taxon>Novosphingobium</taxon>
    </lineage>
</organism>
<dbReference type="eggNOG" id="COG4974">
    <property type="taxonomic scope" value="Bacteria"/>
</dbReference>
<dbReference type="Pfam" id="PF13817">
    <property type="entry name" value="DDE_Tnp_IS66_C"/>
    <property type="match status" value="1"/>
</dbReference>
<dbReference type="Proteomes" id="UP000015527">
    <property type="component" value="Unassembled WGS sequence"/>
</dbReference>
<name>T0IX94_9SPHN</name>
<feature type="domain" description="Transposase IS66 C-terminal" evidence="1">
    <location>
        <begin position="31"/>
        <end position="69"/>
    </location>
</feature>
<evidence type="ECO:0000259" key="1">
    <source>
        <dbReference type="Pfam" id="PF13817"/>
    </source>
</evidence>
<dbReference type="EMBL" id="ATHL01000082">
    <property type="protein sequence ID" value="EQB14284.1"/>
    <property type="molecule type" value="Genomic_DNA"/>
</dbReference>
<keyword evidence="3" id="KW-1185">Reference proteome</keyword>